<evidence type="ECO:0000256" key="6">
    <source>
        <dbReference type="ARBA" id="ARBA00032248"/>
    </source>
</evidence>
<dbReference type="EMBL" id="CP021781">
    <property type="protein sequence ID" value="AXA34123.1"/>
    <property type="molecule type" value="Genomic_DNA"/>
</dbReference>
<comment type="catalytic activity">
    <reaction evidence="8">
        <text>P(1),P(4)-bis(5'-adenosyl) tetraphosphate + H2O = 2 ADP + 2 H(+)</text>
        <dbReference type="Rhea" id="RHEA:24252"/>
        <dbReference type="ChEBI" id="CHEBI:15377"/>
        <dbReference type="ChEBI" id="CHEBI:15378"/>
        <dbReference type="ChEBI" id="CHEBI:58141"/>
        <dbReference type="ChEBI" id="CHEBI:456216"/>
        <dbReference type="EC" id="3.6.1.41"/>
    </reaction>
</comment>
<dbReference type="KEGG" id="fad:CDH04_06740"/>
<dbReference type="InterPro" id="IPR004617">
    <property type="entry name" value="ApaH"/>
</dbReference>
<evidence type="ECO:0000256" key="1">
    <source>
        <dbReference type="ARBA" id="ARBA00003413"/>
    </source>
</evidence>
<evidence type="ECO:0000313" key="12">
    <source>
        <dbReference type="Proteomes" id="UP000251120"/>
    </source>
</evidence>
<dbReference type="PANTHER" id="PTHR42850:SF11">
    <property type="entry name" value="BIS(5'-NUCLEOSYL)-TETRAPHOSPHATASE [SYMMETRICAL]"/>
    <property type="match status" value="1"/>
</dbReference>
<dbReference type="OrthoDB" id="9807890at2"/>
<keyword evidence="4 11" id="KW-0378">Hydrolase</keyword>
<proteinExistence type="inferred from homology"/>
<reference evidence="10 12" key="1">
    <citation type="submission" date="2017-06" db="EMBL/GenBank/DDBJ databases">
        <title>Complete genome of Francisella adeliensis.</title>
        <authorList>
            <person name="Vallesi A."/>
            <person name="Sjodin A."/>
        </authorList>
    </citation>
    <scope>NUCLEOTIDE SEQUENCE [LARGE SCALE GENOMIC DNA]</scope>
    <source>
        <strain evidence="10 12">FDC440</strain>
    </source>
</reference>
<comment type="similarity">
    <text evidence="2">Belongs to the Ap4A hydrolase family.</text>
</comment>
<dbReference type="Pfam" id="PF00149">
    <property type="entry name" value="Metallophos"/>
    <property type="match status" value="1"/>
</dbReference>
<dbReference type="SUPFAM" id="SSF56300">
    <property type="entry name" value="Metallo-dependent phosphatases"/>
    <property type="match status" value="1"/>
</dbReference>
<gene>
    <name evidence="10" type="ORF">CDH04_06740</name>
    <name evidence="11" type="ORF">FZC43_06740</name>
</gene>
<protein>
    <recommendedName>
        <fullName evidence="3">bis(5'-nucleosyl)-tetraphosphatase (symmetrical)</fullName>
        <ecNumber evidence="3">3.6.1.41</ecNumber>
    </recommendedName>
    <alternativeName>
        <fullName evidence="6">Ap4A hydrolase</fullName>
    </alternativeName>
    <alternativeName>
        <fullName evidence="5">Diadenosine 5',5'''-P1,P4-tetraphosphate pyrophosphohydrolase</fullName>
    </alternativeName>
    <alternativeName>
        <fullName evidence="7">Diadenosine tetraphosphatase</fullName>
    </alternativeName>
</protein>
<evidence type="ECO:0000256" key="7">
    <source>
        <dbReference type="ARBA" id="ARBA00033210"/>
    </source>
</evidence>
<keyword evidence="13" id="KW-1185">Reference proteome</keyword>
<evidence type="ECO:0000256" key="4">
    <source>
        <dbReference type="ARBA" id="ARBA00022801"/>
    </source>
</evidence>
<dbReference type="InterPro" id="IPR004843">
    <property type="entry name" value="Calcineurin-like_PHP"/>
</dbReference>
<dbReference type="EC" id="3.6.1.41" evidence="3"/>
<dbReference type="PANTHER" id="PTHR42850">
    <property type="entry name" value="METALLOPHOSPHOESTERASE"/>
    <property type="match status" value="1"/>
</dbReference>
<comment type="function">
    <text evidence="1">Hydrolyzes diadenosine 5',5'''-P1,P4-tetraphosphate to yield ADP.</text>
</comment>
<dbReference type="InterPro" id="IPR050126">
    <property type="entry name" value="Ap4A_hydrolase"/>
</dbReference>
<dbReference type="GO" id="GO:0008803">
    <property type="term" value="F:bis(5'-nucleosyl)-tetraphosphatase (symmetrical) activity"/>
    <property type="evidence" value="ECO:0007669"/>
    <property type="project" value="UniProtKB-EC"/>
</dbReference>
<evidence type="ECO:0000313" key="10">
    <source>
        <dbReference type="EMBL" id="AXA34123.1"/>
    </source>
</evidence>
<evidence type="ECO:0000256" key="2">
    <source>
        <dbReference type="ARBA" id="ARBA00005419"/>
    </source>
</evidence>
<reference evidence="11 13" key="2">
    <citation type="submission" date="2019-08" db="EMBL/GenBank/DDBJ databases">
        <title>Complete genome sequences of Francisella adeliensis (FSC1325 and FSC1326).</title>
        <authorList>
            <person name="Ohrman C."/>
            <person name="Uneklint I."/>
            <person name="Vallesi A."/>
            <person name="Karlsson L."/>
            <person name="Sjodin A."/>
        </authorList>
    </citation>
    <scope>NUCLEOTIDE SEQUENCE [LARGE SCALE GENOMIC DNA]</scope>
    <source>
        <strain evidence="11 13">FSC1325</strain>
    </source>
</reference>
<dbReference type="GO" id="GO:0110154">
    <property type="term" value="P:RNA decapping"/>
    <property type="evidence" value="ECO:0007669"/>
    <property type="project" value="TreeGrafter"/>
</dbReference>
<feature type="domain" description="Calcineurin-like phosphoesterase" evidence="9">
    <location>
        <begin position="3"/>
        <end position="137"/>
    </location>
</feature>
<dbReference type="GO" id="GO:0005737">
    <property type="term" value="C:cytoplasm"/>
    <property type="evidence" value="ECO:0007669"/>
    <property type="project" value="TreeGrafter"/>
</dbReference>
<evidence type="ECO:0000256" key="8">
    <source>
        <dbReference type="ARBA" id="ARBA00049417"/>
    </source>
</evidence>
<dbReference type="EMBL" id="CP043424">
    <property type="protein sequence ID" value="QIW12365.1"/>
    <property type="molecule type" value="Genomic_DNA"/>
</dbReference>
<dbReference type="NCBIfam" id="NF001204">
    <property type="entry name" value="PRK00166.1"/>
    <property type="match status" value="1"/>
</dbReference>
<dbReference type="NCBIfam" id="TIGR00668">
    <property type="entry name" value="apaH"/>
    <property type="match status" value="1"/>
</dbReference>
<accession>A0A2Z4Y0A4</accession>
<evidence type="ECO:0000313" key="13">
    <source>
        <dbReference type="Proteomes" id="UP000681131"/>
    </source>
</evidence>
<name>A0A2Z4Y0A4_9GAMM</name>
<dbReference type="RefSeq" id="WP_112870300.1">
    <property type="nucleotide sequence ID" value="NZ_CP021781.1"/>
</dbReference>
<dbReference type="GO" id="GO:0016791">
    <property type="term" value="F:phosphatase activity"/>
    <property type="evidence" value="ECO:0007669"/>
    <property type="project" value="TreeGrafter"/>
</dbReference>
<sequence length="275" mass="31656">MATYVIGDVQGCFDELKQLLKKIDFCKTKDKLIFAGDIINKGPESLKTINFIMSLGDSARLVLGNHEILFLGISYNYLPNSSKNTFNNILEASNLKQIQDWLCNQNLLIKEQDCFITHAGIPHIWSPKKAIKRANEIEFVLRNDTTRRLLLANLFNEESITWNKELEGIERWLCILNYFTRMRTIDKNGKLNIKYSSNLENLPENYKPWFAKKHKKLKPGQKIIFGHWAAIKGETSNDYSIALDTGCVFGGKLSCYCIDNDKIYKVTANKSYRNI</sequence>
<evidence type="ECO:0000256" key="3">
    <source>
        <dbReference type="ARBA" id="ARBA00012506"/>
    </source>
</evidence>
<evidence type="ECO:0000313" key="11">
    <source>
        <dbReference type="EMBL" id="QIW12365.1"/>
    </source>
</evidence>
<evidence type="ECO:0000259" key="9">
    <source>
        <dbReference type="Pfam" id="PF00149"/>
    </source>
</evidence>
<dbReference type="Proteomes" id="UP000251120">
    <property type="component" value="Chromosome"/>
</dbReference>
<dbReference type="PIRSF" id="PIRSF000903">
    <property type="entry name" value="B5n-ttraPtase_sm"/>
    <property type="match status" value="1"/>
</dbReference>
<dbReference type="Gene3D" id="3.60.21.10">
    <property type="match status" value="1"/>
</dbReference>
<dbReference type="Proteomes" id="UP000681131">
    <property type="component" value="Chromosome"/>
</dbReference>
<dbReference type="InterPro" id="IPR029052">
    <property type="entry name" value="Metallo-depent_PP-like"/>
</dbReference>
<evidence type="ECO:0000256" key="5">
    <source>
        <dbReference type="ARBA" id="ARBA00031248"/>
    </source>
</evidence>
<organism evidence="10 12">
    <name type="scientific">Francisella adeliensis</name>
    <dbReference type="NCBI Taxonomy" id="2007306"/>
    <lineage>
        <taxon>Bacteria</taxon>
        <taxon>Pseudomonadati</taxon>
        <taxon>Pseudomonadota</taxon>
        <taxon>Gammaproteobacteria</taxon>
        <taxon>Thiotrichales</taxon>
        <taxon>Francisellaceae</taxon>
        <taxon>Francisella</taxon>
    </lineage>
</organism>
<dbReference type="AlphaFoldDB" id="A0A2Z4Y0A4"/>